<comment type="caution">
    <text evidence="3">The sequence shown here is derived from an EMBL/GenBank/DDBJ whole genome shotgun (WGS) entry which is preliminary data.</text>
</comment>
<dbReference type="EMBL" id="MCGT01000021">
    <property type="protein sequence ID" value="ORX51250.1"/>
    <property type="molecule type" value="Genomic_DNA"/>
</dbReference>
<feature type="region of interest" description="Disordered" evidence="1">
    <location>
        <begin position="44"/>
        <end position="75"/>
    </location>
</feature>
<feature type="transmembrane region" description="Helical" evidence="2">
    <location>
        <begin position="6"/>
        <end position="27"/>
    </location>
</feature>
<dbReference type="Proteomes" id="UP000242146">
    <property type="component" value="Unassembled WGS sequence"/>
</dbReference>
<dbReference type="OrthoDB" id="2405292at2759"/>
<evidence type="ECO:0000256" key="1">
    <source>
        <dbReference type="SAM" id="MobiDB-lite"/>
    </source>
</evidence>
<keyword evidence="2" id="KW-0812">Transmembrane</keyword>
<organism evidence="3 4">
    <name type="scientific">Hesseltinella vesiculosa</name>
    <dbReference type="NCBI Taxonomy" id="101127"/>
    <lineage>
        <taxon>Eukaryota</taxon>
        <taxon>Fungi</taxon>
        <taxon>Fungi incertae sedis</taxon>
        <taxon>Mucoromycota</taxon>
        <taxon>Mucoromycotina</taxon>
        <taxon>Mucoromycetes</taxon>
        <taxon>Mucorales</taxon>
        <taxon>Cunninghamellaceae</taxon>
        <taxon>Hesseltinella</taxon>
    </lineage>
</organism>
<gene>
    <name evidence="3" type="ORF">DM01DRAFT_1337311</name>
</gene>
<reference evidence="3 4" key="1">
    <citation type="submission" date="2016-07" db="EMBL/GenBank/DDBJ databases">
        <title>Pervasive Adenine N6-methylation of Active Genes in Fungi.</title>
        <authorList>
            <consortium name="DOE Joint Genome Institute"/>
            <person name="Mondo S.J."/>
            <person name="Dannebaum R.O."/>
            <person name="Kuo R.C."/>
            <person name="Labutti K."/>
            <person name="Haridas S."/>
            <person name="Kuo A."/>
            <person name="Salamov A."/>
            <person name="Ahrendt S.R."/>
            <person name="Lipzen A."/>
            <person name="Sullivan W."/>
            <person name="Andreopoulos W.B."/>
            <person name="Clum A."/>
            <person name="Lindquist E."/>
            <person name="Daum C."/>
            <person name="Ramamoorthy G.K."/>
            <person name="Gryganskyi A."/>
            <person name="Culley D."/>
            <person name="Magnuson J.K."/>
            <person name="James T.Y."/>
            <person name="O'Malley M.A."/>
            <person name="Stajich J.E."/>
            <person name="Spatafora J.W."/>
            <person name="Visel A."/>
            <person name="Grigoriev I.V."/>
        </authorList>
    </citation>
    <scope>NUCLEOTIDE SEQUENCE [LARGE SCALE GENOMIC DNA]</scope>
    <source>
        <strain evidence="3 4">NRRL 3301</strain>
    </source>
</reference>
<evidence type="ECO:0000313" key="3">
    <source>
        <dbReference type="EMBL" id="ORX51250.1"/>
    </source>
</evidence>
<evidence type="ECO:0000256" key="2">
    <source>
        <dbReference type="SAM" id="Phobius"/>
    </source>
</evidence>
<dbReference type="AlphaFoldDB" id="A0A1X2GDG2"/>
<sequence length="75" mass="8206">MAVSNTPKAIIKGWTALSVLALGGYLFSKSYTNRRLQEYLAENGSVTSSGRSQVEEDTTNADGEKPLRRSVQRSL</sequence>
<proteinExistence type="predicted"/>
<name>A0A1X2GDG2_9FUNG</name>
<protein>
    <submittedName>
        <fullName evidence="3">Uncharacterized protein</fullName>
    </submittedName>
</protein>
<evidence type="ECO:0000313" key="4">
    <source>
        <dbReference type="Proteomes" id="UP000242146"/>
    </source>
</evidence>
<keyword evidence="2" id="KW-0472">Membrane</keyword>
<keyword evidence="2" id="KW-1133">Transmembrane helix</keyword>
<keyword evidence="4" id="KW-1185">Reference proteome</keyword>
<accession>A0A1X2GDG2</accession>